<feature type="compositionally biased region" description="Polar residues" evidence="2">
    <location>
        <begin position="161"/>
        <end position="174"/>
    </location>
</feature>
<dbReference type="Proteomes" id="UP000053675">
    <property type="component" value="Unassembled WGS sequence"/>
</dbReference>
<dbReference type="PANTHER" id="PTHR43215">
    <property type="entry name" value="RADIAL SPOKE HEAD 1 HOMOLOG"/>
    <property type="match status" value="1"/>
</dbReference>
<dbReference type="PATRIC" id="fig|472175.3.peg.1487"/>
<accession>A0A084UBV5</accession>
<dbReference type="SUPFAM" id="SSF82185">
    <property type="entry name" value="Histone H3 K4-specific methyltransferase SET7/9 N-terminal domain"/>
    <property type="match status" value="1"/>
</dbReference>
<evidence type="ECO:0000256" key="2">
    <source>
        <dbReference type="SAM" id="MobiDB-lite"/>
    </source>
</evidence>
<feature type="signal peptide" evidence="3">
    <location>
        <begin position="1"/>
        <end position="30"/>
    </location>
</feature>
<dbReference type="SMART" id="SM00698">
    <property type="entry name" value="MORN"/>
    <property type="match status" value="3"/>
</dbReference>
<reference evidence="4 5" key="1">
    <citation type="submission" date="2014-05" db="EMBL/GenBank/DDBJ databases">
        <title>Draft Genome Sequence of Nitratireductor basaltis Strain UMTGB225, A Marine Bacterium Isolated from Green Barrel Tunicate.</title>
        <authorList>
            <person name="Gan H.Y."/>
        </authorList>
    </citation>
    <scope>NUCLEOTIDE SEQUENCE [LARGE SCALE GENOMIC DNA]</scope>
    <source>
        <strain evidence="4 5">UMTGB225</strain>
    </source>
</reference>
<keyword evidence="5" id="KW-1185">Reference proteome</keyword>
<keyword evidence="3" id="KW-0732">Signal</keyword>
<feature type="region of interest" description="Disordered" evidence="2">
    <location>
        <begin position="158"/>
        <end position="190"/>
    </location>
</feature>
<dbReference type="PANTHER" id="PTHR43215:SF14">
    <property type="entry name" value="RADIAL SPOKE HEAD 1 HOMOLOG"/>
    <property type="match status" value="1"/>
</dbReference>
<dbReference type="AlphaFoldDB" id="A0A084UBV5"/>
<evidence type="ECO:0000313" key="4">
    <source>
        <dbReference type="EMBL" id="KFB10441.1"/>
    </source>
</evidence>
<evidence type="ECO:0000313" key="5">
    <source>
        <dbReference type="Proteomes" id="UP000053675"/>
    </source>
</evidence>
<evidence type="ECO:0000256" key="1">
    <source>
        <dbReference type="ARBA" id="ARBA00022737"/>
    </source>
</evidence>
<dbReference type="Pfam" id="PF02493">
    <property type="entry name" value="MORN"/>
    <property type="match status" value="3"/>
</dbReference>
<dbReference type="InterPro" id="IPR003409">
    <property type="entry name" value="MORN"/>
</dbReference>
<sequence>MSAAKLNPAGLLPCLALALAFPLATLPAAAQSGDTTQKMLDIEERLILSGRKPTFDNVSKVLRGQLKLPSKEELLAGRKQVTQGYAKVENYTYKSGDRYSGETLDGRRHGEGTYHWKEGGSYTGRWKDGKRHGKGRLTTAAGGVYVGEFVDGEVRGKGTYESPSGDTFSGTFNGSLGEGEGTFTRDGKRQEARWSGGKLELLNRPEERRFGRLSPEDRARAEREARKGDERQFPGFRNRNGNTADTGDSKSLYLVTWGSADSIRPGELYPARAQTDNATRRRVDQYLIYRIRGRGASRCTLITSGVTVDHYRIKRASFDNFYTRLNRVEQRNSTIGGDTLYLGEQGARKKARRTAERLQREKWPEWSVMSLQNARDLPPRCR</sequence>
<dbReference type="Gene3D" id="2.20.110.10">
    <property type="entry name" value="Histone H3 K4-specific methyltransferase SET7/9 N-terminal domain"/>
    <property type="match status" value="2"/>
</dbReference>
<gene>
    <name evidence="4" type="ORF">EL18_01475</name>
</gene>
<dbReference type="STRING" id="472175.EL18_01475"/>
<proteinExistence type="predicted"/>
<comment type="caution">
    <text evidence="4">The sequence shown here is derived from an EMBL/GenBank/DDBJ whole genome shotgun (WGS) entry which is preliminary data.</text>
</comment>
<dbReference type="eggNOG" id="COG4642">
    <property type="taxonomic scope" value="Bacteria"/>
</dbReference>
<feature type="region of interest" description="Disordered" evidence="2">
    <location>
        <begin position="205"/>
        <end position="248"/>
    </location>
</feature>
<evidence type="ECO:0000256" key="3">
    <source>
        <dbReference type="SAM" id="SignalP"/>
    </source>
</evidence>
<name>A0A084UBV5_9HYPH</name>
<dbReference type="RefSeq" id="WP_081871114.1">
    <property type="nucleotide sequence ID" value="NZ_JMQM01000001.1"/>
</dbReference>
<keyword evidence="1" id="KW-0677">Repeat</keyword>
<dbReference type="EMBL" id="JMQM01000001">
    <property type="protein sequence ID" value="KFB10441.1"/>
    <property type="molecule type" value="Genomic_DNA"/>
</dbReference>
<dbReference type="OrthoDB" id="7159040at2"/>
<protein>
    <submittedName>
        <fullName evidence="4">MORN repeat-containing protein</fullName>
    </submittedName>
</protein>
<organism evidence="4 5">
    <name type="scientific">Nitratireductor basaltis</name>
    <dbReference type="NCBI Taxonomy" id="472175"/>
    <lineage>
        <taxon>Bacteria</taxon>
        <taxon>Pseudomonadati</taxon>
        <taxon>Pseudomonadota</taxon>
        <taxon>Alphaproteobacteria</taxon>
        <taxon>Hyphomicrobiales</taxon>
        <taxon>Phyllobacteriaceae</taxon>
        <taxon>Nitratireductor</taxon>
    </lineage>
</organism>
<feature type="chain" id="PRO_5001783147" evidence="3">
    <location>
        <begin position="31"/>
        <end position="382"/>
    </location>
</feature>
<feature type="compositionally biased region" description="Basic and acidic residues" evidence="2">
    <location>
        <begin position="205"/>
        <end position="232"/>
    </location>
</feature>